<dbReference type="PROSITE" id="PS50084">
    <property type="entry name" value="KH_TYPE_1"/>
    <property type="match status" value="4"/>
</dbReference>
<dbReference type="InterPro" id="IPR036612">
    <property type="entry name" value="KH_dom_type_1_sf"/>
</dbReference>
<gene>
    <name evidence="5" type="ORF">CCR75_002180</name>
</gene>
<organism evidence="5 6">
    <name type="scientific">Bremia lactucae</name>
    <name type="common">Lettuce downy mildew</name>
    <dbReference type="NCBI Taxonomy" id="4779"/>
    <lineage>
        <taxon>Eukaryota</taxon>
        <taxon>Sar</taxon>
        <taxon>Stramenopiles</taxon>
        <taxon>Oomycota</taxon>
        <taxon>Peronosporomycetes</taxon>
        <taxon>Peronosporales</taxon>
        <taxon>Peronosporaceae</taxon>
        <taxon>Bremia</taxon>
    </lineage>
</organism>
<feature type="domain" description="K Homology" evidence="4">
    <location>
        <begin position="526"/>
        <end position="595"/>
    </location>
</feature>
<dbReference type="AlphaFoldDB" id="A0A976FS05"/>
<keyword evidence="1" id="KW-0677">Repeat</keyword>
<accession>A0A976FS05</accession>
<proteinExistence type="predicted"/>
<feature type="region of interest" description="Disordered" evidence="3">
    <location>
        <begin position="138"/>
        <end position="217"/>
    </location>
</feature>
<dbReference type="Proteomes" id="UP000294530">
    <property type="component" value="Unassembled WGS sequence"/>
</dbReference>
<keyword evidence="2" id="KW-0694">RNA-binding</keyword>
<reference evidence="5 6" key="1">
    <citation type="journal article" date="2021" name="Genome Biol.">
        <title>AFLAP: assembly-free linkage analysis pipeline using k-mers from genome sequencing data.</title>
        <authorList>
            <person name="Fletcher K."/>
            <person name="Zhang L."/>
            <person name="Gil J."/>
            <person name="Han R."/>
            <person name="Cavanaugh K."/>
            <person name="Michelmore R."/>
        </authorList>
    </citation>
    <scope>NUCLEOTIDE SEQUENCE [LARGE SCALE GENOMIC DNA]</scope>
    <source>
        <strain evidence="5 6">SF5</strain>
    </source>
</reference>
<dbReference type="EMBL" id="SHOA02000015">
    <property type="protein sequence ID" value="TDH71738.1"/>
    <property type="molecule type" value="Genomic_DNA"/>
</dbReference>
<keyword evidence="6" id="KW-1185">Reference proteome</keyword>
<dbReference type="GO" id="GO:0003723">
    <property type="term" value="F:RNA binding"/>
    <property type="evidence" value="ECO:0007669"/>
    <property type="project" value="UniProtKB-UniRule"/>
</dbReference>
<evidence type="ECO:0000256" key="3">
    <source>
        <dbReference type="SAM" id="MobiDB-lite"/>
    </source>
</evidence>
<dbReference type="InterPro" id="IPR004087">
    <property type="entry name" value="KH_dom"/>
</dbReference>
<feature type="compositionally biased region" description="Polar residues" evidence="3">
    <location>
        <begin position="149"/>
        <end position="169"/>
    </location>
</feature>
<evidence type="ECO:0000259" key="4">
    <source>
        <dbReference type="SMART" id="SM00322"/>
    </source>
</evidence>
<protein>
    <recommendedName>
        <fullName evidence="4">K Homology domain-containing protein</fullName>
    </recommendedName>
</protein>
<feature type="domain" description="K Homology" evidence="4">
    <location>
        <begin position="243"/>
        <end position="315"/>
    </location>
</feature>
<evidence type="ECO:0000313" key="6">
    <source>
        <dbReference type="Proteomes" id="UP000294530"/>
    </source>
</evidence>
<name>A0A976FS05_BRELC</name>
<dbReference type="InterPro" id="IPR004088">
    <property type="entry name" value="KH_dom_type_1"/>
</dbReference>
<evidence type="ECO:0000256" key="1">
    <source>
        <dbReference type="ARBA" id="ARBA00022737"/>
    </source>
</evidence>
<dbReference type="Gene3D" id="3.30.1370.10">
    <property type="entry name" value="K Homology domain, type 1"/>
    <property type="match status" value="3"/>
</dbReference>
<evidence type="ECO:0000313" key="5">
    <source>
        <dbReference type="EMBL" id="TDH71738.1"/>
    </source>
</evidence>
<feature type="region of interest" description="Disordered" evidence="3">
    <location>
        <begin position="72"/>
        <end position="107"/>
    </location>
</feature>
<feature type="domain" description="K Homology" evidence="4">
    <location>
        <begin position="355"/>
        <end position="425"/>
    </location>
</feature>
<dbReference type="OrthoDB" id="441329at2759"/>
<feature type="compositionally biased region" description="Basic and acidic residues" evidence="3">
    <location>
        <begin position="622"/>
        <end position="642"/>
    </location>
</feature>
<comment type="caution">
    <text evidence="5">The sequence shown here is derived from an EMBL/GenBank/DDBJ whole genome shotgun (WGS) entry which is preliminary data.</text>
</comment>
<dbReference type="PANTHER" id="PTHR10288">
    <property type="entry name" value="KH DOMAIN CONTAINING RNA BINDING PROTEIN"/>
    <property type="match status" value="1"/>
</dbReference>
<dbReference type="GeneID" id="94345950"/>
<feature type="region of interest" description="Disordered" evidence="3">
    <location>
        <begin position="616"/>
        <end position="654"/>
    </location>
</feature>
<sequence length="654" mass="72425">MASFNINTDDTDHKTKLFALLDRLRVNSNLEPRHCNEALESTHATMDTKLSPLKSEPWTMIKMDNLSALYPHEPLTPDKNSHEVSSVSPTPFNDPPALPPSEQSSHPTFIQENTESFDVIDVPKTFLLDTESETSICLESDSEEIHPNVRQSSDSYMTRATTDTNQSTAKRPCAAETTDDKLQSSKSQQLPALDENSSLKAPEKDKKSQNRKHIQSSTASATLLKLKDLTFNEYDDAELHGDFQHTLHILMPANATSALLECRGEPIQSIGHQSQCSLSIREPSASPFKDDRVLRICGKAKGICLAQRLVIASIRAYRASKGDANYTDLSNTTRPVTLPTRSHAVLLTKTAKVGNSGPLSWFLEHQNVGKIMGQRGRILTAIRRDTGAVIHLHDSTPGTSEREIQISGSNAAIAAAVHAIQSKAGGRPASKRLGQYFAIPEAFAGCVIGLRGATIQSVTERTGARVQIPSLEDLPLGSVNRLLHVQGTLKQMEHAQRVLRAKLREHQSILQRHKTRMPWTTGETGDNVTIKAVLPYRIASLMLDKRGQLVREIVNTSKAHTHFLAPYDQESRVCVFTGDMRAVFRAQRLVLQVLAGDALSTKRIALPRKRKRTKENNYVVLSEKHEDEEYEEKTSKNDDTERTNSTSASTTLST</sequence>
<dbReference type="CDD" id="cd00105">
    <property type="entry name" value="KH-I"/>
    <property type="match status" value="1"/>
</dbReference>
<feature type="compositionally biased region" description="Low complexity" evidence="3">
    <location>
        <begin position="643"/>
        <end position="654"/>
    </location>
</feature>
<dbReference type="SUPFAM" id="SSF54791">
    <property type="entry name" value="Eukaryotic type KH-domain (KH-domain type I)"/>
    <property type="match status" value="4"/>
</dbReference>
<feature type="compositionally biased region" description="Polar residues" evidence="3">
    <location>
        <begin position="184"/>
        <end position="199"/>
    </location>
</feature>
<dbReference type="KEGG" id="blac:94345950"/>
<dbReference type="RefSeq" id="XP_067821237.1">
    <property type="nucleotide sequence ID" value="XM_067960279.1"/>
</dbReference>
<evidence type="ECO:0000256" key="2">
    <source>
        <dbReference type="PROSITE-ProRule" id="PRU00117"/>
    </source>
</evidence>
<dbReference type="Pfam" id="PF00013">
    <property type="entry name" value="KH_1"/>
    <property type="match status" value="2"/>
</dbReference>
<feature type="domain" description="K Homology" evidence="4">
    <location>
        <begin position="431"/>
        <end position="504"/>
    </location>
</feature>
<dbReference type="SMART" id="SM00322">
    <property type="entry name" value="KH"/>
    <property type="match status" value="4"/>
</dbReference>